<comment type="caution">
    <text evidence="1">The sequence shown here is derived from an EMBL/GenBank/DDBJ whole genome shotgun (WGS) entry which is preliminary data.</text>
</comment>
<dbReference type="InterPro" id="IPR036188">
    <property type="entry name" value="FAD/NAD-bd_sf"/>
</dbReference>
<evidence type="ECO:0008006" key="3">
    <source>
        <dbReference type="Google" id="ProtNLM"/>
    </source>
</evidence>
<sequence>MATGPFQTPSVPEAARYLSGHVAQLHSSEYLRPAQLPNGTVLVVGGGNSGYQIALELVHSGRTVHLSRGSTTSACRSAPWAATIQALCPHVEGHKTGTPGQFN</sequence>
<gene>
    <name evidence="1" type="ORF">GCM10023198_47040</name>
</gene>
<evidence type="ECO:0000313" key="2">
    <source>
        <dbReference type="Proteomes" id="UP001500843"/>
    </source>
</evidence>
<evidence type="ECO:0000313" key="1">
    <source>
        <dbReference type="EMBL" id="GAA4718042.1"/>
    </source>
</evidence>
<accession>A0ABP8Y0F0</accession>
<name>A0ABP8Y0F0_9MICO</name>
<keyword evidence="2" id="KW-1185">Reference proteome</keyword>
<reference evidence="2" key="1">
    <citation type="journal article" date="2019" name="Int. J. Syst. Evol. Microbiol.">
        <title>The Global Catalogue of Microorganisms (GCM) 10K type strain sequencing project: providing services to taxonomists for standard genome sequencing and annotation.</title>
        <authorList>
            <consortium name="The Broad Institute Genomics Platform"/>
            <consortium name="The Broad Institute Genome Sequencing Center for Infectious Disease"/>
            <person name="Wu L."/>
            <person name="Ma J."/>
        </authorList>
    </citation>
    <scope>NUCLEOTIDE SEQUENCE [LARGE SCALE GENOMIC DNA]</scope>
    <source>
        <strain evidence="2">JCM 17975</strain>
    </source>
</reference>
<organism evidence="1 2">
    <name type="scientific">Promicromonospora umidemergens</name>
    <dbReference type="NCBI Taxonomy" id="629679"/>
    <lineage>
        <taxon>Bacteria</taxon>
        <taxon>Bacillati</taxon>
        <taxon>Actinomycetota</taxon>
        <taxon>Actinomycetes</taxon>
        <taxon>Micrococcales</taxon>
        <taxon>Promicromonosporaceae</taxon>
        <taxon>Promicromonospora</taxon>
    </lineage>
</organism>
<dbReference type="EMBL" id="BAABHM010000026">
    <property type="protein sequence ID" value="GAA4718042.1"/>
    <property type="molecule type" value="Genomic_DNA"/>
</dbReference>
<proteinExistence type="predicted"/>
<dbReference type="Proteomes" id="UP001500843">
    <property type="component" value="Unassembled WGS sequence"/>
</dbReference>
<protein>
    <recommendedName>
        <fullName evidence="3">Pyridine nucleotide-disulfide oxidoreductase</fullName>
    </recommendedName>
</protein>
<dbReference type="Pfam" id="PF13738">
    <property type="entry name" value="Pyr_redox_3"/>
    <property type="match status" value="1"/>
</dbReference>
<dbReference type="SUPFAM" id="SSF51905">
    <property type="entry name" value="FAD/NAD(P)-binding domain"/>
    <property type="match status" value="1"/>
</dbReference>
<dbReference type="Gene3D" id="3.50.50.60">
    <property type="entry name" value="FAD/NAD(P)-binding domain"/>
    <property type="match status" value="1"/>
</dbReference>